<protein>
    <submittedName>
        <fullName evidence="7">4-hydroxyphenylacetate 3-monooxygenase</fullName>
    </submittedName>
</protein>
<dbReference type="PANTHER" id="PTHR36117:SF3">
    <property type="entry name" value="4-HYDROXYPHENYLACETATE 3-MONOOXYGENASE-RELATED"/>
    <property type="match status" value="1"/>
</dbReference>
<dbReference type="SUPFAM" id="SSF47203">
    <property type="entry name" value="Acyl-CoA dehydrogenase C-terminal domain-like"/>
    <property type="match status" value="1"/>
</dbReference>
<reference evidence="7 8" key="1">
    <citation type="submission" date="2019-11" db="EMBL/GenBank/DDBJ databases">
        <title>Pseudomonas karstica sp. nov. and Pseudomonas spelaei sp. nov. from karst caves.</title>
        <authorList>
            <person name="Zeman M."/>
        </authorList>
    </citation>
    <scope>NUCLEOTIDE SEQUENCE [LARGE SCALE GENOMIC DNA]</scope>
    <source>
        <strain evidence="7 8">CCM 7893</strain>
    </source>
</reference>
<dbReference type="InterPro" id="IPR024674">
    <property type="entry name" value="HpaB/PvcC/4-BUDH_N"/>
</dbReference>
<accession>A0A6I3WGY6</accession>
<keyword evidence="7" id="KW-0503">Monooxygenase</keyword>
<dbReference type="PIRSF" id="PIRSF000331">
    <property type="entry name" value="HpaA_HpaB"/>
    <property type="match status" value="1"/>
</dbReference>
<proteinExistence type="predicted"/>
<gene>
    <name evidence="7" type="ORF">GNF76_15640</name>
</gene>
<feature type="binding site" evidence="4">
    <location>
        <position position="185"/>
    </location>
    <ligand>
        <name>FAD</name>
        <dbReference type="ChEBI" id="CHEBI:57692"/>
    </ligand>
</feature>
<evidence type="ECO:0000259" key="5">
    <source>
        <dbReference type="Pfam" id="PF03241"/>
    </source>
</evidence>
<dbReference type="Gene3D" id="1.10.3140.10">
    <property type="entry name" value="4-hydroxybutyryl-coa dehydratase, domain 1"/>
    <property type="match status" value="1"/>
</dbReference>
<comment type="caution">
    <text evidence="7">The sequence shown here is derived from an EMBL/GenBank/DDBJ whole genome shotgun (WGS) entry which is preliminary data.</text>
</comment>
<evidence type="ECO:0000313" key="8">
    <source>
        <dbReference type="Proteomes" id="UP000438196"/>
    </source>
</evidence>
<evidence type="ECO:0000313" key="7">
    <source>
        <dbReference type="EMBL" id="MUF05786.1"/>
    </source>
</evidence>
<dbReference type="Pfam" id="PF11794">
    <property type="entry name" value="HpaB_N"/>
    <property type="match status" value="1"/>
</dbReference>
<dbReference type="Pfam" id="PF03241">
    <property type="entry name" value="HpaB"/>
    <property type="match status" value="1"/>
</dbReference>
<organism evidence="7 8">
    <name type="scientific">Pseudomonas spelaei</name>
    <dbReference type="NCBI Taxonomy" id="1055469"/>
    <lineage>
        <taxon>Bacteria</taxon>
        <taxon>Pseudomonadati</taxon>
        <taxon>Pseudomonadota</taxon>
        <taxon>Gammaproteobacteria</taxon>
        <taxon>Pseudomonadales</taxon>
        <taxon>Pseudomonadaceae</taxon>
        <taxon>Pseudomonas</taxon>
    </lineage>
</organism>
<feature type="binding site" evidence="4">
    <location>
        <begin position="148"/>
        <end position="151"/>
    </location>
    <ligand>
        <name>FAD</name>
        <dbReference type="ChEBI" id="CHEBI:57692"/>
    </ligand>
</feature>
<feature type="binding site" evidence="4">
    <location>
        <begin position="446"/>
        <end position="449"/>
    </location>
    <ligand>
        <name>FAD</name>
        <dbReference type="ChEBI" id="CHEBI:57692"/>
    </ligand>
</feature>
<name>A0A6I3WGY6_9PSED</name>
<dbReference type="Gene3D" id="2.40.110.10">
    <property type="entry name" value="Butyryl-CoA Dehydrogenase, subunit A, domain 2"/>
    <property type="match status" value="1"/>
</dbReference>
<dbReference type="Proteomes" id="UP000438196">
    <property type="component" value="Unassembled WGS sequence"/>
</dbReference>
<dbReference type="InterPro" id="IPR046373">
    <property type="entry name" value="Acyl-CoA_Oxase/DH_mid-dom_sf"/>
</dbReference>
<dbReference type="PANTHER" id="PTHR36117">
    <property type="entry name" value="4-HYDROXYPHENYLACETATE 3-MONOOXYGENASE-RELATED"/>
    <property type="match status" value="1"/>
</dbReference>
<dbReference type="InterPro" id="IPR009100">
    <property type="entry name" value="AcylCoA_DH/oxidase_NM_dom_sf"/>
</dbReference>
<dbReference type="EMBL" id="WNNK01000012">
    <property type="protein sequence ID" value="MUF05786.1"/>
    <property type="molecule type" value="Genomic_DNA"/>
</dbReference>
<dbReference type="GO" id="GO:0016627">
    <property type="term" value="F:oxidoreductase activity, acting on the CH-CH group of donors"/>
    <property type="evidence" value="ECO:0007669"/>
    <property type="project" value="InterPro"/>
</dbReference>
<feature type="domain" description="HpaB/PvcC/4-BUDH C-terminal" evidence="5">
    <location>
        <begin position="274"/>
        <end position="471"/>
    </location>
</feature>
<evidence type="ECO:0000256" key="1">
    <source>
        <dbReference type="ARBA" id="ARBA00022630"/>
    </source>
</evidence>
<dbReference type="InterPro" id="IPR024719">
    <property type="entry name" value="HpaB/PvcC/4-BUDH_C"/>
</dbReference>
<evidence type="ECO:0000256" key="2">
    <source>
        <dbReference type="ARBA" id="ARBA00022827"/>
    </source>
</evidence>
<dbReference type="OrthoDB" id="7233724at2"/>
<dbReference type="InterPro" id="IPR036250">
    <property type="entry name" value="AcylCo_DH-like_C"/>
</dbReference>
<sequence>MMKARDMYLQRLAVPRAIWLNGKRVNNVLQEPAFQGAIENTLSYYDMLEGPDFHFDYNGSPAAISLMIPGTVDDLARKRNAYKKVADSSFGMLGRTPDFINAGLCAMRSHATFFGHDEHADYSANVIDFYDRCAKEHLFVGHGAINPQIDRSKPMGLQSNLYAGVKCVNVSERGIEVSGAKMIVTLAPIADQLLIFNMPGLTEHDADYALAFAVPTDAQGLKIICRKSLVHPESSEFDYPLSSKMDEIDAYLVFDQVQIPWSDVFIFRDIAKSNQFYDVTRTRHHTGHQGVVRGLAKAELLIGVADSLARNLGLSSYINVQEQLGELTTAYELIRGAVMLCELEAHVDAEGVCNPSIHAIQAIRCHFPKWYQKMLQTVQSLAAGSMLAVPHGDDFHNENEACLQQALQNPFLSPMDRGKLLNLAWDVSGDGFGQRQMIYETYHAGDPMRIAAAHYNNYNKQAMSDSVERALKGKH</sequence>
<keyword evidence="3" id="KW-0560">Oxidoreductase</keyword>
<keyword evidence="8" id="KW-1185">Reference proteome</keyword>
<dbReference type="InterPro" id="IPR004925">
    <property type="entry name" value="HpaB/PvcC/4-BUDH"/>
</dbReference>
<dbReference type="AlphaFoldDB" id="A0A6I3WGY6"/>
<evidence type="ECO:0000259" key="6">
    <source>
        <dbReference type="Pfam" id="PF11794"/>
    </source>
</evidence>
<dbReference type="SUPFAM" id="SSF56645">
    <property type="entry name" value="Acyl-CoA dehydrogenase NM domain-like"/>
    <property type="match status" value="1"/>
</dbReference>
<keyword evidence="2 4" id="KW-0274">FAD</keyword>
<keyword evidence="1" id="KW-0285">Flavoprotein</keyword>
<dbReference type="GO" id="GO:0004497">
    <property type="term" value="F:monooxygenase activity"/>
    <property type="evidence" value="ECO:0007669"/>
    <property type="project" value="UniProtKB-KW"/>
</dbReference>
<dbReference type="Gene3D" id="1.20.140.10">
    <property type="entry name" value="Butyryl-CoA Dehydrogenase, subunit A, domain 3"/>
    <property type="match status" value="1"/>
</dbReference>
<evidence type="ECO:0000256" key="3">
    <source>
        <dbReference type="ARBA" id="ARBA00023002"/>
    </source>
</evidence>
<feature type="domain" description="HpaB/PvcC/4-BUDH N-terminal" evidence="6">
    <location>
        <begin position="6"/>
        <end position="266"/>
    </location>
</feature>
<evidence type="ECO:0000256" key="4">
    <source>
        <dbReference type="PIRSR" id="PIRSR000331-2"/>
    </source>
</evidence>